<organism evidence="2 3">
    <name type="scientific">Ahniella affigens</name>
    <dbReference type="NCBI Taxonomy" id="2021234"/>
    <lineage>
        <taxon>Bacteria</taxon>
        <taxon>Pseudomonadati</taxon>
        <taxon>Pseudomonadota</taxon>
        <taxon>Gammaproteobacteria</taxon>
        <taxon>Lysobacterales</taxon>
        <taxon>Rhodanobacteraceae</taxon>
        <taxon>Ahniella</taxon>
    </lineage>
</organism>
<reference evidence="2 3" key="1">
    <citation type="submission" date="2018-03" db="EMBL/GenBank/DDBJ databases">
        <title>Ahniella affigens gen. nov., sp. nov., a gammaproteobacterium isolated from sandy soil near a stream.</title>
        <authorList>
            <person name="Ko Y."/>
            <person name="Kim J.-H."/>
        </authorList>
    </citation>
    <scope>NUCLEOTIDE SEQUENCE [LARGE SCALE GENOMIC DNA]</scope>
    <source>
        <strain evidence="2 3">D13</strain>
    </source>
</reference>
<dbReference type="KEGG" id="xba:C7S18_22570"/>
<sequence>MISGKRLVLILLALSLEWPSGAASATTIESLVAGLKREPPVHEPFAEFRFSRFTKKPAQSRGELQYLGPTHLVRAVQTPRPEQSTIANGMITIERPGQSKRQYALKRVPALAALLDSVTGLLGGDLARLQAGFAIESSDLESGFRLSLIPKQAAMQKRLSRIDVLGQGPHVHCLAFVEPDHEQSLLVLGDRVATLPADVTTVDALTQFCQKP</sequence>
<keyword evidence="1" id="KW-0732">Signal</keyword>
<reference evidence="2 3" key="2">
    <citation type="submission" date="2018-03" db="EMBL/GenBank/DDBJ databases">
        <authorList>
            <person name="Keele B.F."/>
        </authorList>
    </citation>
    <scope>NUCLEOTIDE SEQUENCE [LARGE SCALE GENOMIC DNA]</scope>
    <source>
        <strain evidence="2 3">D13</strain>
    </source>
</reference>
<feature type="signal peptide" evidence="1">
    <location>
        <begin position="1"/>
        <end position="22"/>
    </location>
</feature>
<protein>
    <recommendedName>
        <fullName evidence="4">Outer membrane lipoprotein carrier protein LolA</fullName>
    </recommendedName>
</protein>
<feature type="chain" id="PRO_5015179087" description="Outer membrane lipoprotein carrier protein LolA" evidence="1">
    <location>
        <begin position="23"/>
        <end position="212"/>
    </location>
</feature>
<evidence type="ECO:0000256" key="1">
    <source>
        <dbReference type="SAM" id="SignalP"/>
    </source>
</evidence>
<keyword evidence="3" id="KW-1185">Reference proteome</keyword>
<gene>
    <name evidence="2" type="ORF">C7S18_22570</name>
</gene>
<dbReference type="EMBL" id="CP027860">
    <property type="protein sequence ID" value="AVP99786.1"/>
    <property type="molecule type" value="Genomic_DNA"/>
</dbReference>
<dbReference type="RefSeq" id="WP_106893705.1">
    <property type="nucleotide sequence ID" value="NZ_CP027860.1"/>
</dbReference>
<evidence type="ECO:0008006" key="4">
    <source>
        <dbReference type="Google" id="ProtNLM"/>
    </source>
</evidence>
<evidence type="ECO:0000313" key="3">
    <source>
        <dbReference type="Proteomes" id="UP000241074"/>
    </source>
</evidence>
<proteinExistence type="predicted"/>
<dbReference type="Pfam" id="PF19574">
    <property type="entry name" value="LolA_3"/>
    <property type="match status" value="1"/>
</dbReference>
<evidence type="ECO:0000313" key="2">
    <source>
        <dbReference type="EMBL" id="AVP99786.1"/>
    </source>
</evidence>
<dbReference type="InterPro" id="IPR004564">
    <property type="entry name" value="OM_lipoprot_carrier_LolA-like"/>
</dbReference>
<dbReference type="AlphaFoldDB" id="A0A2P1PY69"/>
<dbReference type="Proteomes" id="UP000241074">
    <property type="component" value="Chromosome"/>
</dbReference>
<dbReference type="Gene3D" id="2.50.20.10">
    <property type="entry name" value="Lipoprotein localisation LolA/LolB/LppX"/>
    <property type="match status" value="1"/>
</dbReference>
<name>A0A2P1PY69_9GAMM</name>
<dbReference type="OrthoDB" id="6165143at2"/>
<accession>A0A2P1PY69</accession>